<feature type="transmembrane region" description="Helical" evidence="1">
    <location>
        <begin position="149"/>
        <end position="166"/>
    </location>
</feature>
<gene>
    <name evidence="2" type="ORF">ACFQZX_19090</name>
</gene>
<keyword evidence="1" id="KW-1133">Transmembrane helix</keyword>
<reference evidence="3" key="1">
    <citation type="journal article" date="2019" name="Int. J. Syst. Evol. Microbiol.">
        <title>The Global Catalogue of Microorganisms (GCM) 10K type strain sequencing project: providing services to taxonomists for standard genome sequencing and annotation.</title>
        <authorList>
            <consortium name="The Broad Institute Genomics Platform"/>
            <consortium name="The Broad Institute Genome Sequencing Center for Infectious Disease"/>
            <person name="Wu L."/>
            <person name="Ma J."/>
        </authorList>
    </citation>
    <scope>NUCLEOTIDE SEQUENCE [LARGE SCALE GENOMIC DNA]</scope>
    <source>
        <strain evidence="3">CCUG 61484</strain>
    </source>
</reference>
<organism evidence="2 3">
    <name type="scientific">Mucilaginibacter litoreus</name>
    <dbReference type="NCBI Taxonomy" id="1048221"/>
    <lineage>
        <taxon>Bacteria</taxon>
        <taxon>Pseudomonadati</taxon>
        <taxon>Bacteroidota</taxon>
        <taxon>Sphingobacteriia</taxon>
        <taxon>Sphingobacteriales</taxon>
        <taxon>Sphingobacteriaceae</taxon>
        <taxon>Mucilaginibacter</taxon>
    </lineage>
</organism>
<keyword evidence="3" id="KW-1185">Reference proteome</keyword>
<proteinExistence type="predicted"/>
<dbReference type="RefSeq" id="WP_377118425.1">
    <property type="nucleotide sequence ID" value="NZ_JBHTHZ010000014.1"/>
</dbReference>
<evidence type="ECO:0008006" key="4">
    <source>
        <dbReference type="Google" id="ProtNLM"/>
    </source>
</evidence>
<comment type="caution">
    <text evidence="2">The sequence shown here is derived from an EMBL/GenBank/DDBJ whole genome shotgun (WGS) entry which is preliminary data.</text>
</comment>
<name>A0ABW3AXY1_9SPHI</name>
<keyword evidence="1" id="KW-0472">Membrane</keyword>
<evidence type="ECO:0000256" key="1">
    <source>
        <dbReference type="SAM" id="Phobius"/>
    </source>
</evidence>
<evidence type="ECO:0000313" key="2">
    <source>
        <dbReference type="EMBL" id="MFD0795735.1"/>
    </source>
</evidence>
<feature type="transmembrane region" description="Helical" evidence="1">
    <location>
        <begin position="125"/>
        <end position="143"/>
    </location>
</feature>
<dbReference type="EMBL" id="JBHTHZ010000014">
    <property type="protein sequence ID" value="MFD0795735.1"/>
    <property type="molecule type" value="Genomic_DNA"/>
</dbReference>
<dbReference type="InterPro" id="IPR036736">
    <property type="entry name" value="ACP-like_sf"/>
</dbReference>
<dbReference type="Proteomes" id="UP001597010">
    <property type="component" value="Unassembled WGS sequence"/>
</dbReference>
<dbReference type="Gene3D" id="1.10.1200.10">
    <property type="entry name" value="ACP-like"/>
    <property type="match status" value="1"/>
</dbReference>
<evidence type="ECO:0000313" key="3">
    <source>
        <dbReference type="Proteomes" id="UP001597010"/>
    </source>
</evidence>
<accession>A0ABW3AXY1</accession>
<keyword evidence="1" id="KW-0812">Transmembrane</keyword>
<sequence length="227" mass="25591">MKNNAPVVNLNQIDPEDIGDVLLKVERSFHIKFTDHDLHEVKTFGALCDLVVDKVKQAQSDSCTTQQAFYKLRNAINAKKSVERAELKPQTKLCELFPRDNRIEVVADVEHEMGLHMNLLRPKPVIVWAFGLALLLSVTASFIYPTPGYIGMILSITGLIMAGKFGKELKVKTLGDLAEKIAREHYLKCRREASTVNKAEIAGKVRELFADYLDLEPNRLNNKARFA</sequence>
<protein>
    <recommendedName>
        <fullName evidence="4">Acyl carrier protein</fullName>
    </recommendedName>
</protein>